<sequence length="123" mass="12966">MSRSLAVLAGLMAVSMLGAGCTREVSFKQDVFPILSENCLSCHKVGGAGLAKSGLNMETYEGLMKGTKLGPIVTPGSSVSSTLVLLIERQAHPSINMPKDKPPIAAGQIKTIRQWIDQGAKNN</sequence>
<keyword evidence="8" id="KW-1185">Reference proteome</keyword>
<dbReference type="PANTHER" id="PTHR35889:SF3">
    <property type="entry name" value="F-BOX DOMAIN-CONTAINING PROTEIN"/>
    <property type="match status" value="1"/>
</dbReference>
<dbReference type="KEGG" id="slim:SCL_2129"/>
<dbReference type="RefSeq" id="WP_096361161.1">
    <property type="nucleotide sequence ID" value="NZ_AP014879.1"/>
</dbReference>
<dbReference type="GO" id="GO:0009055">
    <property type="term" value="F:electron transfer activity"/>
    <property type="evidence" value="ECO:0007669"/>
    <property type="project" value="InterPro"/>
</dbReference>
<evidence type="ECO:0000313" key="7">
    <source>
        <dbReference type="EMBL" id="BAV34418.1"/>
    </source>
</evidence>
<accession>A0A1B4XHY0</accession>
<dbReference type="SUPFAM" id="SSF46626">
    <property type="entry name" value="Cytochrome c"/>
    <property type="match status" value="1"/>
</dbReference>
<dbReference type="OrthoDB" id="9809746at2"/>
<dbReference type="PROSITE" id="PS51007">
    <property type="entry name" value="CYTC"/>
    <property type="match status" value="1"/>
</dbReference>
<reference evidence="7 8" key="1">
    <citation type="submission" date="2015-05" db="EMBL/GenBank/DDBJ databases">
        <title>Complete genome sequence of a sulfur-oxidizing gammaproteobacterium strain HA5.</title>
        <authorList>
            <person name="Miura A."/>
            <person name="Kojima H."/>
            <person name="Fukui M."/>
        </authorList>
    </citation>
    <scope>NUCLEOTIDE SEQUENCE [LARGE SCALE GENOMIC DNA]</scope>
    <source>
        <strain evidence="7 8">HA5</strain>
    </source>
</reference>
<feature type="domain" description="Cytochrome c" evidence="6">
    <location>
        <begin position="23"/>
        <end position="120"/>
    </location>
</feature>
<dbReference type="EMBL" id="AP014879">
    <property type="protein sequence ID" value="BAV34418.1"/>
    <property type="molecule type" value="Genomic_DNA"/>
</dbReference>
<organism evidence="7 8">
    <name type="scientific">Sulfuricaulis limicola</name>
    <dbReference type="NCBI Taxonomy" id="1620215"/>
    <lineage>
        <taxon>Bacteria</taxon>
        <taxon>Pseudomonadati</taxon>
        <taxon>Pseudomonadota</taxon>
        <taxon>Gammaproteobacteria</taxon>
        <taxon>Acidiferrobacterales</taxon>
        <taxon>Acidiferrobacteraceae</taxon>
        <taxon>Sulfuricaulis</taxon>
    </lineage>
</organism>
<dbReference type="PANTHER" id="PTHR35889">
    <property type="entry name" value="CYCLOINULO-OLIGOSACCHARIDE FRUCTANOTRANSFERASE-RELATED"/>
    <property type="match status" value="1"/>
</dbReference>
<dbReference type="AlphaFoldDB" id="A0A1B4XHY0"/>
<gene>
    <name evidence="7" type="ORF">SCL_2129</name>
</gene>
<evidence type="ECO:0000256" key="1">
    <source>
        <dbReference type="ARBA" id="ARBA00022617"/>
    </source>
</evidence>
<keyword evidence="5" id="KW-0732">Signal</keyword>
<dbReference type="PROSITE" id="PS51257">
    <property type="entry name" value="PROKAR_LIPOPROTEIN"/>
    <property type="match status" value="1"/>
</dbReference>
<dbReference type="Proteomes" id="UP000243180">
    <property type="component" value="Chromosome"/>
</dbReference>
<feature type="signal peptide" evidence="5">
    <location>
        <begin position="1"/>
        <end position="19"/>
    </location>
</feature>
<dbReference type="GO" id="GO:0046872">
    <property type="term" value="F:metal ion binding"/>
    <property type="evidence" value="ECO:0007669"/>
    <property type="project" value="UniProtKB-KW"/>
</dbReference>
<evidence type="ECO:0000256" key="2">
    <source>
        <dbReference type="ARBA" id="ARBA00022723"/>
    </source>
</evidence>
<proteinExistence type="predicted"/>
<dbReference type="InterPro" id="IPR011429">
    <property type="entry name" value="Cyt_c_Planctomycete-type"/>
</dbReference>
<evidence type="ECO:0000313" key="8">
    <source>
        <dbReference type="Proteomes" id="UP000243180"/>
    </source>
</evidence>
<evidence type="ECO:0000256" key="5">
    <source>
        <dbReference type="SAM" id="SignalP"/>
    </source>
</evidence>
<name>A0A1B4XHY0_9GAMM</name>
<evidence type="ECO:0000256" key="4">
    <source>
        <dbReference type="PROSITE-ProRule" id="PRU00433"/>
    </source>
</evidence>
<feature type="chain" id="PRO_5008572437" evidence="5">
    <location>
        <begin position="20"/>
        <end position="123"/>
    </location>
</feature>
<keyword evidence="1 4" id="KW-0349">Heme</keyword>
<evidence type="ECO:0000259" key="6">
    <source>
        <dbReference type="PROSITE" id="PS51007"/>
    </source>
</evidence>
<evidence type="ECO:0000256" key="3">
    <source>
        <dbReference type="ARBA" id="ARBA00023004"/>
    </source>
</evidence>
<keyword evidence="3 4" id="KW-0408">Iron</keyword>
<dbReference type="Pfam" id="PF07635">
    <property type="entry name" value="PSCyt1"/>
    <property type="match status" value="1"/>
</dbReference>
<protein>
    <submittedName>
        <fullName evidence="7">Signal peptide protein</fullName>
    </submittedName>
</protein>
<dbReference type="InParanoid" id="A0A1B4XHY0"/>
<dbReference type="InterPro" id="IPR036909">
    <property type="entry name" value="Cyt_c-like_dom_sf"/>
</dbReference>
<keyword evidence="2 4" id="KW-0479">Metal-binding</keyword>
<dbReference type="GO" id="GO:0020037">
    <property type="term" value="F:heme binding"/>
    <property type="evidence" value="ECO:0007669"/>
    <property type="project" value="InterPro"/>
</dbReference>
<dbReference type="InterPro" id="IPR009056">
    <property type="entry name" value="Cyt_c-like_dom"/>
</dbReference>